<feature type="compositionally biased region" description="Basic residues" evidence="1">
    <location>
        <begin position="248"/>
        <end position="257"/>
    </location>
</feature>
<comment type="caution">
    <text evidence="2">The sequence shown here is derived from an EMBL/GenBank/DDBJ whole genome shotgun (WGS) entry which is preliminary data.</text>
</comment>
<keyword evidence="3" id="KW-1185">Reference proteome</keyword>
<evidence type="ECO:0000313" key="2">
    <source>
        <dbReference type="EMBL" id="KAF4666862.1"/>
    </source>
</evidence>
<protein>
    <submittedName>
        <fullName evidence="2">Uncharacterized protein</fullName>
    </submittedName>
</protein>
<dbReference type="EMBL" id="JAAPAO010000224">
    <property type="protein sequence ID" value="KAF4666862.1"/>
    <property type="molecule type" value="Genomic_DNA"/>
</dbReference>
<feature type="compositionally biased region" description="Basic and acidic residues" evidence="1">
    <location>
        <begin position="223"/>
        <end position="233"/>
    </location>
</feature>
<accession>A0A7J6M5P7</accession>
<feature type="region of interest" description="Disordered" evidence="1">
    <location>
        <begin position="221"/>
        <end position="257"/>
    </location>
</feature>
<gene>
    <name evidence="2" type="ORF">FOL47_003866</name>
</gene>
<sequence length="257" mass="29451">MHIGAYVTFAAFNVAAGESAYECFCRDSGKHSSRKECFLEEDEKPTKAFFYEILRDDDGFNSARTKYCDLEPAGEDGIKPLQGCTLDHFKDKGTVYTYREYIKGERTLNQDHRHTFTKLKKVPKKELKKEYKRELLKFVSRDPGGRLFVTSKGEIQWQKDGNHIEEGLWSKKARNVPKSERKSHFTFPSGTVGYFSEGIAIILKPTLIVLVKEDLPLAAAVPDARHPDSPHSSEDEEPPSYDEYARSSRPRQHRQGR</sequence>
<evidence type="ECO:0000313" key="3">
    <source>
        <dbReference type="Proteomes" id="UP000591131"/>
    </source>
</evidence>
<reference evidence="2 3" key="1">
    <citation type="submission" date="2020-04" db="EMBL/GenBank/DDBJ databases">
        <title>Perkinsus chesapeaki whole genome sequence.</title>
        <authorList>
            <person name="Bogema D.R."/>
        </authorList>
    </citation>
    <scope>NUCLEOTIDE SEQUENCE [LARGE SCALE GENOMIC DNA]</scope>
    <source>
        <strain evidence="2">ATCC PRA-425</strain>
    </source>
</reference>
<dbReference type="Proteomes" id="UP000591131">
    <property type="component" value="Unassembled WGS sequence"/>
</dbReference>
<organism evidence="2 3">
    <name type="scientific">Perkinsus chesapeaki</name>
    <name type="common">Clam parasite</name>
    <name type="synonym">Perkinsus andrewsi</name>
    <dbReference type="NCBI Taxonomy" id="330153"/>
    <lineage>
        <taxon>Eukaryota</taxon>
        <taxon>Sar</taxon>
        <taxon>Alveolata</taxon>
        <taxon>Perkinsozoa</taxon>
        <taxon>Perkinsea</taxon>
        <taxon>Perkinsida</taxon>
        <taxon>Perkinsidae</taxon>
        <taxon>Perkinsus</taxon>
    </lineage>
</organism>
<name>A0A7J6M5P7_PERCH</name>
<evidence type="ECO:0000256" key="1">
    <source>
        <dbReference type="SAM" id="MobiDB-lite"/>
    </source>
</evidence>
<proteinExistence type="predicted"/>
<dbReference type="AlphaFoldDB" id="A0A7J6M5P7"/>